<sequence length="184" mass="21042">EKSDSRTNSCGSTVILDEVPSKRQRFEDRSLSSKQMSTKIRKTLTDGTRRQMVNILVNHMIDIHGLHPTKAVREEYALGIVLLFPSLKDPYSKKGHVNQDFTLLFEDNTSSRLLKKWDVFFKPFVIKEAKWLTSTPELCLLMESAESLPGCDLHETSKLYPLHSTSNVKSAILFIHINLFTFSL</sequence>
<dbReference type="AlphaFoldDB" id="A0AAY4AXG8"/>
<proteinExistence type="predicted"/>
<protein>
    <submittedName>
        <fullName evidence="1">Uncharacterized protein</fullName>
    </submittedName>
</protein>
<evidence type="ECO:0000313" key="1">
    <source>
        <dbReference type="Ensembl" id="ENSDCDP00010013473.1"/>
    </source>
</evidence>
<dbReference type="Ensembl" id="ENSDCDT00010014212.1">
    <property type="protein sequence ID" value="ENSDCDP00010013473.1"/>
    <property type="gene ID" value="ENSDCDG00010006152.1"/>
</dbReference>
<accession>A0AAY4AXG8</accession>
<reference evidence="1 2" key="1">
    <citation type="submission" date="2020-06" db="EMBL/GenBank/DDBJ databases">
        <authorList>
            <consortium name="Wellcome Sanger Institute Data Sharing"/>
        </authorList>
    </citation>
    <scope>NUCLEOTIDE SEQUENCE [LARGE SCALE GENOMIC DNA]</scope>
</reference>
<reference evidence="1" key="2">
    <citation type="submission" date="2025-08" db="UniProtKB">
        <authorList>
            <consortium name="Ensembl"/>
        </authorList>
    </citation>
    <scope>IDENTIFICATION</scope>
</reference>
<evidence type="ECO:0000313" key="2">
    <source>
        <dbReference type="Proteomes" id="UP000694580"/>
    </source>
</evidence>
<dbReference type="PANTHER" id="PTHR31025:SF29">
    <property type="entry name" value="SI:CH211-196P9.1"/>
    <property type="match status" value="1"/>
</dbReference>
<dbReference type="PANTHER" id="PTHR31025">
    <property type="entry name" value="SI:CH211-196P9.1-RELATED"/>
    <property type="match status" value="1"/>
</dbReference>
<dbReference type="GeneTree" id="ENSGT01120000272266"/>
<dbReference type="Proteomes" id="UP000694580">
    <property type="component" value="Chromosome 7"/>
</dbReference>
<name>A0AAY4AXG8_9TELE</name>
<organism evidence="1 2">
    <name type="scientific">Denticeps clupeoides</name>
    <name type="common">denticle herring</name>
    <dbReference type="NCBI Taxonomy" id="299321"/>
    <lineage>
        <taxon>Eukaryota</taxon>
        <taxon>Metazoa</taxon>
        <taxon>Chordata</taxon>
        <taxon>Craniata</taxon>
        <taxon>Vertebrata</taxon>
        <taxon>Euteleostomi</taxon>
        <taxon>Actinopterygii</taxon>
        <taxon>Neopterygii</taxon>
        <taxon>Teleostei</taxon>
        <taxon>Clupei</taxon>
        <taxon>Clupeiformes</taxon>
        <taxon>Denticipitoidei</taxon>
        <taxon>Denticipitidae</taxon>
        <taxon>Denticeps</taxon>
    </lineage>
</organism>
<keyword evidence="2" id="KW-1185">Reference proteome</keyword>
<reference evidence="1" key="3">
    <citation type="submission" date="2025-09" db="UniProtKB">
        <authorList>
            <consortium name="Ensembl"/>
        </authorList>
    </citation>
    <scope>IDENTIFICATION</scope>
</reference>